<accession>A0A2M9XD64</accession>
<reference evidence="12 13" key="1">
    <citation type="submission" date="2017-07" db="EMBL/GenBank/DDBJ databases">
        <title>Leptospira spp. isolated from tropical soils.</title>
        <authorList>
            <person name="Thibeaux R."/>
            <person name="Iraola G."/>
            <person name="Ferres I."/>
            <person name="Bierque E."/>
            <person name="Girault D."/>
            <person name="Soupe-Gilbert M.-E."/>
            <person name="Picardeau M."/>
            <person name="Goarant C."/>
        </authorList>
    </citation>
    <scope>NUCLEOTIDE SEQUENCE [LARGE SCALE GENOMIC DNA]</scope>
    <source>
        <strain evidence="12 13">MCA1-C-A1</strain>
    </source>
</reference>
<comment type="caution">
    <text evidence="12">The sequence shown here is derived from an EMBL/GenBank/DDBJ whole genome shotgun (WGS) entry which is preliminary data.</text>
</comment>
<dbReference type="RefSeq" id="WP_100706282.1">
    <property type="nucleotide sequence ID" value="NZ_NPDL01000001.1"/>
</dbReference>
<comment type="subcellular location">
    <subcellularLocation>
        <location evidence="1">Cytoplasm</location>
    </subcellularLocation>
</comment>
<keyword evidence="5" id="KW-0963">Cytoplasm</keyword>
<keyword evidence="6 12" id="KW-0489">Methyltransferase</keyword>
<evidence type="ECO:0000256" key="6">
    <source>
        <dbReference type="ARBA" id="ARBA00022603"/>
    </source>
</evidence>
<gene>
    <name evidence="12" type="ORF">CH357_08245</name>
</gene>
<organism evidence="12 13">
    <name type="scientific">Leptospira hartskeerlii</name>
    <dbReference type="NCBI Taxonomy" id="2023177"/>
    <lineage>
        <taxon>Bacteria</taxon>
        <taxon>Pseudomonadati</taxon>
        <taxon>Spirochaetota</taxon>
        <taxon>Spirochaetia</taxon>
        <taxon>Leptospirales</taxon>
        <taxon>Leptospiraceae</taxon>
        <taxon>Leptospira</taxon>
    </lineage>
</organism>
<dbReference type="AlphaFoldDB" id="A0A2M9XD64"/>
<evidence type="ECO:0000313" key="13">
    <source>
        <dbReference type="Proteomes" id="UP000232196"/>
    </source>
</evidence>
<dbReference type="OrthoDB" id="9772751at2"/>
<dbReference type="Gene3D" id="3.40.50.150">
    <property type="entry name" value="Vaccinia Virus protein VP39"/>
    <property type="match status" value="1"/>
</dbReference>
<evidence type="ECO:0000256" key="2">
    <source>
        <dbReference type="ARBA" id="ARBA00005369"/>
    </source>
</evidence>
<dbReference type="GO" id="GO:0005737">
    <property type="term" value="C:cytoplasm"/>
    <property type="evidence" value="ECO:0007669"/>
    <property type="project" value="UniProtKB-SubCell"/>
</dbReference>
<dbReference type="InterPro" id="IPR029063">
    <property type="entry name" value="SAM-dependent_MTases_sf"/>
</dbReference>
<evidence type="ECO:0000256" key="4">
    <source>
        <dbReference type="ARBA" id="ARBA00013346"/>
    </source>
</evidence>
<dbReference type="GO" id="GO:0004719">
    <property type="term" value="F:protein-L-isoaspartate (D-aspartate) O-methyltransferase activity"/>
    <property type="evidence" value="ECO:0007669"/>
    <property type="project" value="UniProtKB-EC"/>
</dbReference>
<protein>
    <recommendedName>
        <fullName evidence="4">Protein-L-isoaspartate O-methyltransferase</fullName>
        <ecNumber evidence="3">2.1.1.77</ecNumber>
    </recommendedName>
    <alternativeName>
        <fullName evidence="11">L-isoaspartyl protein carboxyl methyltransferase</fullName>
    </alternativeName>
    <alternativeName>
        <fullName evidence="9">Protein L-isoaspartyl methyltransferase</fullName>
    </alternativeName>
    <alternativeName>
        <fullName evidence="10">Protein-beta-aspartate methyltransferase</fullName>
    </alternativeName>
</protein>
<proteinExistence type="inferred from homology"/>
<keyword evidence="7 12" id="KW-0808">Transferase</keyword>
<evidence type="ECO:0000256" key="1">
    <source>
        <dbReference type="ARBA" id="ARBA00004496"/>
    </source>
</evidence>
<evidence type="ECO:0000256" key="5">
    <source>
        <dbReference type="ARBA" id="ARBA00022490"/>
    </source>
</evidence>
<dbReference type="PANTHER" id="PTHR11579:SF0">
    <property type="entry name" value="PROTEIN-L-ISOASPARTATE(D-ASPARTATE) O-METHYLTRANSFERASE"/>
    <property type="match status" value="1"/>
</dbReference>
<sequence>MENPDLGFVSRFDDEETVLARERMVRTQISERGIKDPNLLSAFLKVPRHIFLPEKTREHSYEDKAVPIGEEQTISQPYIVAYIANQLQVRSGDTILEIGTGSGYLAAILDLLGAKLLSLEIVPELYQRTLGVLENWSPGFTKRNRILFGDALLLTQTKVKFSKFVSSACFPKIPGPGSFLFESLPEEGLAVLPVEWKEEVQLLLTLRKKQNRLEETNRLPVKFVPLLGRTDLV</sequence>
<name>A0A2M9XD64_9LEPT</name>
<evidence type="ECO:0000256" key="11">
    <source>
        <dbReference type="ARBA" id="ARBA00031350"/>
    </source>
</evidence>
<dbReference type="PANTHER" id="PTHR11579">
    <property type="entry name" value="PROTEIN-L-ISOASPARTATE O-METHYLTRANSFERASE"/>
    <property type="match status" value="1"/>
</dbReference>
<evidence type="ECO:0000256" key="3">
    <source>
        <dbReference type="ARBA" id="ARBA00011890"/>
    </source>
</evidence>
<dbReference type="Pfam" id="PF01135">
    <property type="entry name" value="PCMT"/>
    <property type="match status" value="1"/>
</dbReference>
<dbReference type="InterPro" id="IPR000682">
    <property type="entry name" value="PCMT"/>
</dbReference>
<evidence type="ECO:0000256" key="7">
    <source>
        <dbReference type="ARBA" id="ARBA00022679"/>
    </source>
</evidence>
<comment type="similarity">
    <text evidence="2">Belongs to the methyltransferase superfamily. L-isoaspartyl/D-aspartyl protein methyltransferase family.</text>
</comment>
<keyword evidence="8" id="KW-0949">S-adenosyl-L-methionine</keyword>
<dbReference type="Proteomes" id="UP000232196">
    <property type="component" value="Unassembled WGS sequence"/>
</dbReference>
<dbReference type="GO" id="GO:0032259">
    <property type="term" value="P:methylation"/>
    <property type="evidence" value="ECO:0007669"/>
    <property type="project" value="UniProtKB-KW"/>
</dbReference>
<evidence type="ECO:0000256" key="10">
    <source>
        <dbReference type="ARBA" id="ARBA00031323"/>
    </source>
</evidence>
<dbReference type="SUPFAM" id="SSF53335">
    <property type="entry name" value="S-adenosyl-L-methionine-dependent methyltransferases"/>
    <property type="match status" value="1"/>
</dbReference>
<evidence type="ECO:0000256" key="9">
    <source>
        <dbReference type="ARBA" id="ARBA00030757"/>
    </source>
</evidence>
<dbReference type="EMBL" id="NPDN01000004">
    <property type="protein sequence ID" value="PJZ25637.1"/>
    <property type="molecule type" value="Genomic_DNA"/>
</dbReference>
<evidence type="ECO:0000313" key="12">
    <source>
        <dbReference type="EMBL" id="PJZ25637.1"/>
    </source>
</evidence>
<keyword evidence="13" id="KW-1185">Reference proteome</keyword>
<evidence type="ECO:0000256" key="8">
    <source>
        <dbReference type="ARBA" id="ARBA00022691"/>
    </source>
</evidence>
<dbReference type="EC" id="2.1.1.77" evidence="3"/>